<dbReference type="InterPro" id="IPR034746">
    <property type="entry name" value="POTRA"/>
</dbReference>
<dbReference type="InterPro" id="IPR050487">
    <property type="entry name" value="FtsQ_DivIB"/>
</dbReference>
<keyword evidence="6 8" id="KW-0472">Membrane</keyword>
<evidence type="ECO:0000256" key="2">
    <source>
        <dbReference type="ARBA" id="ARBA00022475"/>
    </source>
</evidence>
<evidence type="ECO:0000256" key="4">
    <source>
        <dbReference type="ARBA" id="ARBA00022692"/>
    </source>
</evidence>
<dbReference type="EMBL" id="JACHDS010000001">
    <property type="protein sequence ID" value="MBB6172448.1"/>
    <property type="molecule type" value="Genomic_DNA"/>
</dbReference>
<dbReference type="PANTHER" id="PTHR37820:SF1">
    <property type="entry name" value="CELL DIVISION PROTEIN FTSQ"/>
    <property type="match status" value="1"/>
</dbReference>
<dbReference type="InterPro" id="IPR013685">
    <property type="entry name" value="POTRA_FtsQ_type"/>
</dbReference>
<dbReference type="InterPro" id="IPR005548">
    <property type="entry name" value="Cell_div_FtsQ/DivIB_C"/>
</dbReference>
<keyword evidence="2" id="KW-1003">Cell membrane</keyword>
<dbReference type="Pfam" id="PF08478">
    <property type="entry name" value="POTRA_1"/>
    <property type="match status" value="1"/>
</dbReference>
<keyword evidence="11" id="KW-1185">Reference proteome</keyword>
<evidence type="ECO:0000256" key="5">
    <source>
        <dbReference type="ARBA" id="ARBA00022989"/>
    </source>
</evidence>
<feature type="transmembrane region" description="Helical" evidence="8">
    <location>
        <begin position="15"/>
        <end position="34"/>
    </location>
</feature>
<evidence type="ECO:0000256" key="8">
    <source>
        <dbReference type="SAM" id="Phobius"/>
    </source>
</evidence>
<proteinExistence type="predicted"/>
<dbReference type="Pfam" id="PF03799">
    <property type="entry name" value="FtsQ_DivIB_C"/>
    <property type="match status" value="1"/>
</dbReference>
<dbReference type="GO" id="GO:0051301">
    <property type="term" value="P:cell division"/>
    <property type="evidence" value="ECO:0007669"/>
    <property type="project" value="UniProtKB-KW"/>
</dbReference>
<dbReference type="Proteomes" id="UP000546642">
    <property type="component" value="Unassembled WGS sequence"/>
</dbReference>
<dbReference type="GO" id="GO:0005886">
    <property type="term" value="C:plasma membrane"/>
    <property type="evidence" value="ECO:0007669"/>
    <property type="project" value="TreeGrafter"/>
</dbReference>
<keyword evidence="7" id="KW-0131">Cell cycle</keyword>
<keyword evidence="3 10" id="KW-0132">Cell division</keyword>
<evidence type="ECO:0000256" key="6">
    <source>
        <dbReference type="ARBA" id="ARBA00023136"/>
    </source>
</evidence>
<keyword evidence="5 8" id="KW-1133">Transmembrane helix</keyword>
<reference evidence="10 11" key="1">
    <citation type="submission" date="2020-08" db="EMBL/GenBank/DDBJ databases">
        <title>Sequencing the genomes of 1000 actinobacteria strains.</title>
        <authorList>
            <person name="Klenk H.-P."/>
        </authorList>
    </citation>
    <scope>NUCLEOTIDE SEQUENCE [LARGE SCALE GENOMIC DNA]</scope>
    <source>
        <strain evidence="10 11">DSM 46659</strain>
    </source>
</reference>
<dbReference type="PANTHER" id="PTHR37820">
    <property type="entry name" value="CELL DIVISION PROTEIN DIVIB"/>
    <property type="match status" value="1"/>
</dbReference>
<evidence type="ECO:0000256" key="1">
    <source>
        <dbReference type="ARBA" id="ARBA00004370"/>
    </source>
</evidence>
<dbReference type="PROSITE" id="PS51779">
    <property type="entry name" value="POTRA"/>
    <property type="match status" value="1"/>
</dbReference>
<organism evidence="10 11">
    <name type="scientific">Nocardiopsis mwathae</name>
    <dbReference type="NCBI Taxonomy" id="1472723"/>
    <lineage>
        <taxon>Bacteria</taxon>
        <taxon>Bacillati</taxon>
        <taxon>Actinomycetota</taxon>
        <taxon>Actinomycetes</taxon>
        <taxon>Streptosporangiales</taxon>
        <taxon>Nocardiopsidaceae</taxon>
        <taxon>Nocardiopsis</taxon>
    </lineage>
</organism>
<comment type="subcellular location">
    <subcellularLocation>
        <location evidence="1">Membrane</location>
    </subcellularLocation>
</comment>
<evidence type="ECO:0000313" key="10">
    <source>
        <dbReference type="EMBL" id="MBB6172448.1"/>
    </source>
</evidence>
<gene>
    <name evidence="10" type="ORF">HNR23_002508</name>
</gene>
<protein>
    <submittedName>
        <fullName evidence="10">Cell division protein FtsQ</fullName>
    </submittedName>
</protein>
<evidence type="ECO:0000259" key="9">
    <source>
        <dbReference type="PROSITE" id="PS51779"/>
    </source>
</evidence>
<evidence type="ECO:0000256" key="7">
    <source>
        <dbReference type="ARBA" id="ARBA00023306"/>
    </source>
</evidence>
<dbReference type="RefSeq" id="WP_184075743.1">
    <property type="nucleotide sequence ID" value="NZ_JACHDS010000001.1"/>
</dbReference>
<sequence length="234" mass="24654">MRKPQGAGSSDPWKAAFVTLLVVALLAVVIWLLLGSRLLVVRDIQVTGVDRLSEAAVVEALGVPTGTPLARVDTGAAAHRAAELRLAESVEVTRVWPSTLRVDVAERTPKLALREGGGYRLVDQDGVRIADADARPGGFPLVTIRGEVEGNPGIEAAAAVAEELPEDVLAKVDTIAADAPATLVLRLGDGAEVTWGDGERAEEKGEVLAVLLREHPSSAERRYDVSAPDVAVVR</sequence>
<comment type="caution">
    <text evidence="10">The sequence shown here is derived from an EMBL/GenBank/DDBJ whole genome shotgun (WGS) entry which is preliminary data.</text>
</comment>
<evidence type="ECO:0000313" key="11">
    <source>
        <dbReference type="Proteomes" id="UP000546642"/>
    </source>
</evidence>
<accession>A0A7W9YHW2</accession>
<dbReference type="Gene3D" id="3.10.20.310">
    <property type="entry name" value="membrane protein fhac"/>
    <property type="match status" value="1"/>
</dbReference>
<dbReference type="AlphaFoldDB" id="A0A7W9YHW2"/>
<evidence type="ECO:0000256" key="3">
    <source>
        <dbReference type="ARBA" id="ARBA00022618"/>
    </source>
</evidence>
<keyword evidence="4 8" id="KW-0812">Transmembrane</keyword>
<name>A0A7W9YHW2_9ACTN</name>
<feature type="domain" description="POTRA" evidence="9">
    <location>
        <begin position="39"/>
        <end position="107"/>
    </location>
</feature>